<proteinExistence type="predicted"/>
<evidence type="ECO:0000313" key="1">
    <source>
        <dbReference type="EMBL" id="CAB4671785.1"/>
    </source>
</evidence>
<reference evidence="1" key="1">
    <citation type="submission" date="2020-05" db="EMBL/GenBank/DDBJ databases">
        <authorList>
            <person name="Chiriac C."/>
            <person name="Salcher M."/>
            <person name="Ghai R."/>
            <person name="Kavagutti S V."/>
        </authorList>
    </citation>
    <scope>NUCLEOTIDE SEQUENCE</scope>
</reference>
<gene>
    <name evidence="1" type="ORF">UFOPK2295_00850</name>
</gene>
<organism evidence="1">
    <name type="scientific">freshwater metagenome</name>
    <dbReference type="NCBI Taxonomy" id="449393"/>
    <lineage>
        <taxon>unclassified sequences</taxon>
        <taxon>metagenomes</taxon>
        <taxon>ecological metagenomes</taxon>
    </lineage>
</organism>
<protein>
    <submittedName>
        <fullName evidence="1">Unannotated protein</fullName>
    </submittedName>
</protein>
<accession>A0A6J6MGK5</accession>
<sequence>MLDALACNEDLAVEIDIGSTCGVIKEELTHGGHHGTSRCAKTIRVHRNIAPSERTKPFFGHDLFNSCNCSRNICSCLRKERNTHCIRTCSRKFEASNCAQECIRNLNENASAVTSVWLCTCCTAVLHVCESCETKRHDLTAANTLDVGNEGHTTCVVFKPRVVETVGSGEIWVHERRVLQEPCMARRRMRLFSRGDADPSKARLPMPTLAYKGIKEV</sequence>
<dbReference type="EMBL" id="CAEZWV010000014">
    <property type="protein sequence ID" value="CAB4671785.1"/>
    <property type="molecule type" value="Genomic_DNA"/>
</dbReference>
<name>A0A6J6MGK5_9ZZZZ</name>
<dbReference type="AlphaFoldDB" id="A0A6J6MGK5"/>